<dbReference type="InterPro" id="IPR029240">
    <property type="entry name" value="MMS19_N"/>
</dbReference>
<evidence type="ECO:0000259" key="7">
    <source>
        <dbReference type="PROSITE" id="PS50203"/>
    </source>
</evidence>
<dbReference type="PANTHER" id="PTHR10183:SF379">
    <property type="entry name" value="CALPAIN-5"/>
    <property type="match status" value="1"/>
</dbReference>
<dbReference type="SMART" id="SM00230">
    <property type="entry name" value="CysPc"/>
    <property type="match status" value="1"/>
</dbReference>
<accession>A0A1S8XAK1</accession>
<evidence type="ECO:0000256" key="1">
    <source>
        <dbReference type="ARBA" id="ARBA00007623"/>
    </source>
</evidence>
<dbReference type="Gene3D" id="2.60.120.380">
    <property type="match status" value="1"/>
</dbReference>
<dbReference type="InterPro" id="IPR036213">
    <property type="entry name" value="Calpain_III_sf"/>
</dbReference>
<dbReference type="CDD" id="cd00044">
    <property type="entry name" value="CysPc"/>
    <property type="match status" value="1"/>
</dbReference>
<evidence type="ECO:0000256" key="2">
    <source>
        <dbReference type="ARBA" id="ARBA00022670"/>
    </source>
</evidence>
<sequence>MKYRRQNADHLRQRSRKTGMLFVDPEFPAVRSSLTAETNNIRHLEIVWQRPSDLVSNPCFVAANGPAACRQGRLGNCWFVAACACLSLHKGVFQKVVICTPPLNSWDAYCGVFEFRFWRFGTWVHVIVDDLLPTVNGELLYCSSYNSDEFWCSLLEKAYAKLLGSYEALEGGELADALIDFTGGLTECLEFNQTGTDLRLCVTPDLPPSLNVPLDESKLAVSLSCCGVSRQSATLLHPVPVWKNKTLCEYIYKLLLRNQLTKTLIASAISTDDPDGCERETELGLIVGHAYAVTRLCAVPTKRSADSGSSNDDSLVRLVRLMNPWGHGTWKGAFSEGSSRFLAFLPAASFIVNKSHKWLFGLIAHNRLTRVQPGSLASWFLDSQDWDLVDHSFCHSLCTNDSAENGEFWMRFEDFLRQFNYVVLCYTPMGNGSLSGDSKAWFQFIPPIRMAPPDVVCHARDGRLVVVPSEYGHSLDSDRPSPLRLRELWTDFTIHSCWTNEMSGGCLNCDDTFVNNPQFALDVPRRPSTSLVIYLFQKTERSPERLASTTGLYHIGMSVFRVEANRTVPIRSLNEPVHLVINSVYRNSRVVWLRLNRLPYGRYFVIPTTFYPNCLAEFMVRLVGSPPLLFFEVERTAPCLASPPIHRSKSVLLRRSYGKKIKDSGGCFRHWITTRQAVSPLKEDMSDFFGRVLLPPPSENLRLTILQSVIWPPSTSFLARVLERQFERIDERSLPPYYAHVSVNDQQASTGLYNLQLLKEGGGPGSTGLIQFRESFLFPKNNKTGLSFRFQLRIHHPVFDEVHSEYTGILDSSPGSDKSQPIIRHVPLFGRLGPNKSHRQTTNYREREHQICRIVSDPVSSSTVDSVCLPAVTKRQRAQNYRAAFQQSELLLLDAGCSKLLPLTSQTPSQYYPVVLNQQIKVQNTFGVQNRLQGLISMFLWLCLCKYSFLEIFCTRRSGLVDTKTASQKDSLRTLVNGLQAIPIDYVQDKEGRAFLGQSHEMPFLLASFQPVQCLVEFLVSRLALADPDIICTILDGFLWLARAVRTNRTRLLCSTQATHICQDGLFGQLIIQSLTKAPRLRVFRLLQLLLHGPHLSGLKTMGRSFLVSYVQAVDGEKDPECLTIIFDMHLVVIAQFELDEMQEDFFETMAAYFPINFTPPPGETAPNISRASLSEGLHRCLFASRTFSAPYLLPLLCEKADSDWPQAQLDSLSLLADCLHGCLGSTDMPGELRGQSIALHHLTSYLILIAHVLEKMANKSISHKLDKLTRSCLTGLVHAYSSQTRDIHLLKNFVDMLLKTFGIVLDEAERNAAVGSISSPPKLPTDQLRNYLLEAVNYSQPDPLLCGLLMDHLLRFTCSPLIHWSSTGTDRIEDIANT</sequence>
<feature type="domain" description="Calpain catalytic" evidence="7">
    <location>
        <begin position="21"/>
        <end position="428"/>
    </location>
</feature>
<protein>
    <submittedName>
        <fullName evidence="8">Calpain family cysteine protease</fullName>
    </submittedName>
</protein>
<dbReference type="InterPro" id="IPR022682">
    <property type="entry name" value="Calpain_domain_III"/>
</dbReference>
<evidence type="ECO:0000313" key="8">
    <source>
        <dbReference type="EMBL" id="OON23739.1"/>
    </source>
</evidence>
<dbReference type="Pfam" id="PF00648">
    <property type="entry name" value="Peptidase_C2"/>
    <property type="match status" value="2"/>
</dbReference>
<dbReference type="PROSITE" id="PS50203">
    <property type="entry name" value="CALPAIN_CAT"/>
    <property type="match status" value="1"/>
</dbReference>
<keyword evidence="4 6" id="KW-0788">Thiol protease</keyword>
<organism evidence="8 9">
    <name type="scientific">Opisthorchis viverrini</name>
    <name type="common">Southeast Asian liver fluke</name>
    <dbReference type="NCBI Taxonomy" id="6198"/>
    <lineage>
        <taxon>Eukaryota</taxon>
        <taxon>Metazoa</taxon>
        <taxon>Spiralia</taxon>
        <taxon>Lophotrochozoa</taxon>
        <taxon>Platyhelminthes</taxon>
        <taxon>Trematoda</taxon>
        <taxon>Digenea</taxon>
        <taxon>Opisthorchiida</taxon>
        <taxon>Opisthorchiata</taxon>
        <taxon>Opisthorchiidae</taxon>
        <taxon>Opisthorchis</taxon>
    </lineage>
</organism>
<dbReference type="PROSITE" id="PS00139">
    <property type="entry name" value="THIOL_PROTEASE_CYS"/>
    <property type="match status" value="1"/>
</dbReference>
<feature type="active site" evidence="6">
    <location>
        <position position="323"/>
    </location>
</feature>
<dbReference type="Pfam" id="PF01067">
    <property type="entry name" value="Calpain_III"/>
    <property type="match status" value="1"/>
</dbReference>
<dbReference type="SUPFAM" id="SSF54001">
    <property type="entry name" value="Cysteine proteinases"/>
    <property type="match status" value="1"/>
</dbReference>
<dbReference type="Proteomes" id="UP000243686">
    <property type="component" value="Unassembled WGS sequence"/>
</dbReference>
<comment type="similarity">
    <text evidence="1">Belongs to the peptidase C2 family.</text>
</comment>
<name>A0A1S8XAK1_OPIVI</name>
<dbReference type="GO" id="GO:0005737">
    <property type="term" value="C:cytoplasm"/>
    <property type="evidence" value="ECO:0007669"/>
    <property type="project" value="TreeGrafter"/>
</dbReference>
<evidence type="ECO:0000256" key="6">
    <source>
        <dbReference type="PROSITE-ProRule" id="PRU00239"/>
    </source>
</evidence>
<dbReference type="InterPro" id="IPR038765">
    <property type="entry name" value="Papain-like_cys_pep_sf"/>
</dbReference>
<evidence type="ECO:0000313" key="9">
    <source>
        <dbReference type="Proteomes" id="UP000243686"/>
    </source>
</evidence>
<dbReference type="Gene3D" id="3.90.70.10">
    <property type="entry name" value="Cysteine proteinases"/>
    <property type="match status" value="1"/>
</dbReference>
<dbReference type="PRINTS" id="PR00704">
    <property type="entry name" value="CALPAIN"/>
</dbReference>
<proteinExistence type="inferred from homology"/>
<keyword evidence="9" id="KW-1185">Reference proteome</keyword>
<feature type="active site" evidence="5 6">
    <location>
        <position position="77"/>
    </location>
</feature>
<dbReference type="SMART" id="SM00720">
    <property type="entry name" value="calpain_III"/>
    <property type="match status" value="1"/>
</dbReference>
<dbReference type="InterPro" id="IPR022684">
    <property type="entry name" value="Calpain_cysteine_protease"/>
</dbReference>
<dbReference type="GO" id="GO:0006508">
    <property type="term" value="P:proteolysis"/>
    <property type="evidence" value="ECO:0007669"/>
    <property type="project" value="UniProtKB-KW"/>
</dbReference>
<evidence type="ECO:0000256" key="3">
    <source>
        <dbReference type="ARBA" id="ARBA00022801"/>
    </source>
</evidence>
<dbReference type="PANTHER" id="PTHR10183">
    <property type="entry name" value="CALPAIN"/>
    <property type="match status" value="1"/>
</dbReference>
<keyword evidence="3 6" id="KW-0378">Hydrolase</keyword>
<reference evidence="8 9" key="1">
    <citation type="submission" date="2015-03" db="EMBL/GenBank/DDBJ databases">
        <title>Draft genome of the nematode, Opisthorchis viverrini.</title>
        <authorList>
            <person name="Mitreva M."/>
        </authorList>
    </citation>
    <scope>NUCLEOTIDE SEQUENCE [LARGE SCALE GENOMIC DNA]</scope>
    <source>
        <strain evidence="8">Khon Kaen</strain>
    </source>
</reference>
<keyword evidence="2 6" id="KW-0645">Protease</keyword>
<dbReference type="InterPro" id="IPR022683">
    <property type="entry name" value="Calpain_III"/>
</dbReference>
<evidence type="ECO:0000256" key="5">
    <source>
        <dbReference type="PIRSR" id="PIRSR622684-1"/>
    </source>
</evidence>
<dbReference type="InterPro" id="IPR000169">
    <property type="entry name" value="Pept_cys_AS"/>
</dbReference>
<dbReference type="GO" id="GO:0004198">
    <property type="term" value="F:calcium-dependent cysteine-type endopeptidase activity"/>
    <property type="evidence" value="ECO:0007669"/>
    <property type="project" value="InterPro"/>
</dbReference>
<dbReference type="InterPro" id="IPR001300">
    <property type="entry name" value="Peptidase_C2_calpain_cat"/>
</dbReference>
<dbReference type="Pfam" id="PF14500">
    <property type="entry name" value="MMS19_N"/>
    <property type="match status" value="1"/>
</dbReference>
<evidence type="ECO:0000256" key="4">
    <source>
        <dbReference type="ARBA" id="ARBA00022807"/>
    </source>
</evidence>
<feature type="active site" evidence="6">
    <location>
        <position position="289"/>
    </location>
</feature>
<dbReference type="SUPFAM" id="SSF49758">
    <property type="entry name" value="Calpain large subunit, middle domain (domain III)"/>
    <property type="match status" value="1"/>
</dbReference>
<dbReference type="EMBL" id="KV891496">
    <property type="protein sequence ID" value="OON23739.1"/>
    <property type="molecule type" value="Genomic_DNA"/>
</dbReference>
<feature type="non-terminal residue" evidence="8">
    <location>
        <position position="1379"/>
    </location>
</feature>
<gene>
    <name evidence="8" type="ORF">X801_00356</name>
</gene>